<dbReference type="Pfam" id="PF00905">
    <property type="entry name" value="Transpeptidase"/>
    <property type="match status" value="1"/>
</dbReference>
<keyword evidence="3" id="KW-0732">Signal</keyword>
<dbReference type="SUPFAM" id="SSF56601">
    <property type="entry name" value="beta-lactamase/transpeptidase-like"/>
    <property type="match status" value="1"/>
</dbReference>
<dbReference type="Gene3D" id="3.40.710.10">
    <property type="entry name" value="DD-peptidase/beta-lactamase superfamily"/>
    <property type="match status" value="1"/>
</dbReference>
<keyword evidence="4 6" id="KW-0378">Hydrolase</keyword>
<proteinExistence type="inferred from homology"/>
<evidence type="ECO:0000313" key="8">
    <source>
        <dbReference type="EMBL" id="HIW86632.1"/>
    </source>
</evidence>
<evidence type="ECO:0000256" key="2">
    <source>
        <dbReference type="ARBA" id="ARBA00012865"/>
    </source>
</evidence>
<sequence length="467" mass="50772">MKMITKRGIFLWILCALFICGIVFLSVSLVTEGSEWVMKTYNRHVYSDGQLIAAGAVTDKNGVVLSESEDGERVYSEDRETRLATLHVVGDTRGFISTGVQTQFESELVGYNVVDGVYNIKRNFGGNDLALTIDSEINKVALDALGDYKGTIAVVNYKTGDIICMVSTPTYDVNDVPSDIDSSSEYEGVYINRFLTGLYTPGSTFKVVTAISALQNIGDDIYDRTWECARVYDVDGIEEDNIICNARHGTIDFESAFAKSCNITFGKIAIELGPETLAQTVDQLGLTQPVMLSSVISSAESRFFLEQGDADAYTGWTGIGQGDTLVTPAAMLRLMCAIANDGKAVSFNIVDRFANSAGDAVDIGYTSTETQIMNSEIASQMKSLMRNNVKEQYGESRYSGLSLCAKSGTAQIDDVDAHNTAWFVGFMDDEEHPYAFVVVAERGNSGSQTAGPMARRVLNAIVDSESD</sequence>
<dbReference type="PANTHER" id="PTHR30627:SF24">
    <property type="entry name" value="PENICILLIN-BINDING PROTEIN 4B"/>
    <property type="match status" value="1"/>
</dbReference>
<dbReference type="AlphaFoldDB" id="A0A9D1RHB8"/>
<feature type="domain" description="Penicillin-binding protein transpeptidase" evidence="7">
    <location>
        <begin position="150"/>
        <end position="458"/>
    </location>
</feature>
<protein>
    <recommendedName>
        <fullName evidence="2 6">Beta-lactamase</fullName>
        <ecNumber evidence="2 6">3.5.2.6</ecNumber>
    </recommendedName>
</protein>
<comment type="caution">
    <text evidence="8">The sequence shown here is derived from an EMBL/GenBank/DDBJ whole genome shotgun (WGS) entry which is preliminary data.</text>
</comment>
<dbReference type="InterPro" id="IPR001460">
    <property type="entry name" value="PCN-bd_Tpept"/>
</dbReference>
<comment type="catalytic activity">
    <reaction evidence="6">
        <text>a beta-lactam + H2O = a substituted beta-amino acid</text>
        <dbReference type="Rhea" id="RHEA:20401"/>
        <dbReference type="ChEBI" id="CHEBI:15377"/>
        <dbReference type="ChEBI" id="CHEBI:35627"/>
        <dbReference type="ChEBI" id="CHEBI:140347"/>
        <dbReference type="EC" id="3.5.2.6"/>
    </reaction>
</comment>
<dbReference type="GO" id="GO:0005886">
    <property type="term" value="C:plasma membrane"/>
    <property type="evidence" value="ECO:0007669"/>
    <property type="project" value="TreeGrafter"/>
</dbReference>
<dbReference type="InterPro" id="IPR012338">
    <property type="entry name" value="Beta-lactam/transpept-like"/>
</dbReference>
<dbReference type="PROSITE" id="PS00337">
    <property type="entry name" value="BETA_LACTAMASE_D"/>
    <property type="match status" value="1"/>
</dbReference>
<organism evidence="8 9">
    <name type="scientific">Candidatus Eubacterium faecipullorum</name>
    <dbReference type="NCBI Taxonomy" id="2838571"/>
    <lineage>
        <taxon>Bacteria</taxon>
        <taxon>Bacillati</taxon>
        <taxon>Bacillota</taxon>
        <taxon>Clostridia</taxon>
        <taxon>Eubacteriales</taxon>
        <taxon>Eubacteriaceae</taxon>
        <taxon>Eubacterium</taxon>
    </lineage>
</organism>
<reference evidence="8" key="1">
    <citation type="journal article" date="2021" name="PeerJ">
        <title>Extensive microbial diversity within the chicken gut microbiome revealed by metagenomics and culture.</title>
        <authorList>
            <person name="Gilroy R."/>
            <person name="Ravi A."/>
            <person name="Getino M."/>
            <person name="Pursley I."/>
            <person name="Horton D.L."/>
            <person name="Alikhan N.F."/>
            <person name="Baker D."/>
            <person name="Gharbi K."/>
            <person name="Hall N."/>
            <person name="Watson M."/>
            <person name="Adriaenssens E.M."/>
            <person name="Foster-Nyarko E."/>
            <person name="Jarju S."/>
            <person name="Secka A."/>
            <person name="Antonio M."/>
            <person name="Oren A."/>
            <person name="Chaudhuri R.R."/>
            <person name="La Ragione R."/>
            <person name="Hildebrand F."/>
            <person name="Pallen M.J."/>
        </authorList>
    </citation>
    <scope>NUCLEOTIDE SEQUENCE</scope>
    <source>
        <strain evidence="8">421</strain>
    </source>
</reference>
<evidence type="ECO:0000256" key="6">
    <source>
        <dbReference type="RuleBase" id="RU361140"/>
    </source>
</evidence>
<dbReference type="GO" id="GO:0008800">
    <property type="term" value="F:beta-lactamase activity"/>
    <property type="evidence" value="ECO:0007669"/>
    <property type="project" value="UniProtKB-UniRule"/>
</dbReference>
<dbReference type="EMBL" id="DXGE01000037">
    <property type="protein sequence ID" value="HIW86632.1"/>
    <property type="molecule type" value="Genomic_DNA"/>
</dbReference>
<comment type="similarity">
    <text evidence="1 6">Belongs to the class-D beta-lactamase family.</text>
</comment>
<evidence type="ECO:0000256" key="1">
    <source>
        <dbReference type="ARBA" id="ARBA00007898"/>
    </source>
</evidence>
<dbReference type="EC" id="3.5.2.6" evidence="2 6"/>
<dbReference type="Gene3D" id="3.90.1310.10">
    <property type="entry name" value="Penicillin-binding protein 2a (Domain 2)"/>
    <property type="match status" value="1"/>
</dbReference>
<dbReference type="Proteomes" id="UP000824205">
    <property type="component" value="Unassembled WGS sequence"/>
</dbReference>
<name>A0A9D1RHB8_9FIRM</name>
<evidence type="ECO:0000256" key="3">
    <source>
        <dbReference type="ARBA" id="ARBA00022729"/>
    </source>
</evidence>
<keyword evidence="5 6" id="KW-0046">Antibiotic resistance</keyword>
<dbReference type="InterPro" id="IPR050515">
    <property type="entry name" value="Beta-lactam/transpept"/>
</dbReference>
<dbReference type="GO" id="GO:0046677">
    <property type="term" value="P:response to antibiotic"/>
    <property type="evidence" value="ECO:0007669"/>
    <property type="project" value="UniProtKB-UniRule"/>
</dbReference>
<dbReference type="GO" id="GO:0071972">
    <property type="term" value="F:peptidoglycan L,D-transpeptidase activity"/>
    <property type="evidence" value="ECO:0007669"/>
    <property type="project" value="TreeGrafter"/>
</dbReference>
<reference evidence="8" key="2">
    <citation type="submission" date="2021-04" db="EMBL/GenBank/DDBJ databases">
        <authorList>
            <person name="Gilroy R."/>
        </authorList>
    </citation>
    <scope>NUCLEOTIDE SEQUENCE</scope>
    <source>
        <strain evidence="8">421</strain>
    </source>
</reference>
<dbReference type="GO" id="GO:0008658">
    <property type="term" value="F:penicillin binding"/>
    <property type="evidence" value="ECO:0007669"/>
    <property type="project" value="InterPro"/>
</dbReference>
<dbReference type="GO" id="GO:0071555">
    <property type="term" value="P:cell wall organization"/>
    <property type="evidence" value="ECO:0007669"/>
    <property type="project" value="TreeGrafter"/>
</dbReference>
<evidence type="ECO:0000256" key="4">
    <source>
        <dbReference type="ARBA" id="ARBA00022801"/>
    </source>
</evidence>
<dbReference type="InterPro" id="IPR002137">
    <property type="entry name" value="Beta-lactam_class-D_AS"/>
</dbReference>
<dbReference type="GO" id="GO:0017001">
    <property type="term" value="P:antibiotic catabolic process"/>
    <property type="evidence" value="ECO:0007669"/>
    <property type="project" value="InterPro"/>
</dbReference>
<accession>A0A9D1RHB8</accession>
<evidence type="ECO:0000256" key="5">
    <source>
        <dbReference type="ARBA" id="ARBA00023251"/>
    </source>
</evidence>
<evidence type="ECO:0000259" key="7">
    <source>
        <dbReference type="Pfam" id="PF00905"/>
    </source>
</evidence>
<gene>
    <name evidence="8" type="ORF">IAA48_09080</name>
</gene>
<dbReference type="PANTHER" id="PTHR30627">
    <property type="entry name" value="PEPTIDOGLYCAN D,D-TRANSPEPTIDASE"/>
    <property type="match status" value="1"/>
</dbReference>
<evidence type="ECO:0000313" key="9">
    <source>
        <dbReference type="Proteomes" id="UP000824205"/>
    </source>
</evidence>